<evidence type="ECO:0000256" key="2">
    <source>
        <dbReference type="ARBA" id="ARBA00005895"/>
    </source>
</evidence>
<keyword evidence="7" id="KW-0496">Mitochondrion</keyword>
<keyword evidence="5" id="KW-0375">Hydrogen ion transport</keyword>
<comment type="caution">
    <text evidence="10">The sequence shown here is derived from an EMBL/GenBank/DDBJ whole genome shotgun (WGS) entry which is preliminary data.</text>
</comment>
<keyword evidence="9" id="KW-0066">ATP synthesis</keyword>
<protein>
    <submittedName>
        <fullName evidence="10">ATP synthase F chain</fullName>
    </submittedName>
</protein>
<dbReference type="GO" id="GO:0045259">
    <property type="term" value="C:proton-transporting ATP synthase complex"/>
    <property type="evidence" value="ECO:0007669"/>
    <property type="project" value="UniProtKB-KW"/>
</dbReference>
<accession>A0A0L7LIK2</accession>
<dbReference type="Proteomes" id="UP000037510">
    <property type="component" value="Unassembled WGS sequence"/>
</dbReference>
<reference evidence="10 11" key="1">
    <citation type="journal article" date="2015" name="Genome Biol. Evol.">
        <title>The genome of winter moth (Operophtera brumata) provides a genomic perspective on sexual dimorphism and phenology.</title>
        <authorList>
            <person name="Derks M.F."/>
            <person name="Smit S."/>
            <person name="Salis L."/>
            <person name="Schijlen E."/>
            <person name="Bossers A."/>
            <person name="Mateman C."/>
            <person name="Pijl A.S."/>
            <person name="de Ridder D."/>
            <person name="Groenen M.A."/>
            <person name="Visser M.E."/>
            <person name="Megens H.J."/>
        </authorList>
    </citation>
    <scope>NUCLEOTIDE SEQUENCE [LARGE SCALE GENOMIC DNA]</scope>
    <source>
        <strain evidence="10">WM2013NL</strain>
        <tissue evidence="10">Head and thorax</tissue>
    </source>
</reference>
<evidence type="ECO:0000256" key="8">
    <source>
        <dbReference type="ARBA" id="ARBA00023136"/>
    </source>
</evidence>
<dbReference type="AlphaFoldDB" id="A0A0L7LIK2"/>
<keyword evidence="3" id="KW-0813">Transport</keyword>
<evidence type="ECO:0000313" key="11">
    <source>
        <dbReference type="Proteomes" id="UP000037510"/>
    </source>
</evidence>
<dbReference type="STRING" id="104452.A0A0L7LIK2"/>
<keyword evidence="8" id="KW-0472">Membrane</keyword>
<evidence type="ECO:0000256" key="4">
    <source>
        <dbReference type="ARBA" id="ARBA00022547"/>
    </source>
</evidence>
<keyword evidence="6" id="KW-0406">Ion transport</keyword>
<keyword evidence="11" id="KW-1185">Reference proteome</keyword>
<dbReference type="EMBL" id="JTDY01000993">
    <property type="protein sequence ID" value="KOB75169.1"/>
    <property type="molecule type" value="Genomic_DNA"/>
</dbReference>
<dbReference type="Pfam" id="PF10206">
    <property type="entry name" value="WRW"/>
    <property type="match status" value="1"/>
</dbReference>
<dbReference type="InterPro" id="IPR019344">
    <property type="entry name" value="F1F0-ATPsyn_F_prd"/>
</dbReference>
<keyword evidence="4" id="KW-0138">CF(0)</keyword>
<proteinExistence type="inferred from homology"/>
<evidence type="ECO:0000256" key="9">
    <source>
        <dbReference type="ARBA" id="ARBA00023310"/>
    </source>
</evidence>
<gene>
    <name evidence="10" type="ORF">OBRU01_06099</name>
</gene>
<evidence type="ECO:0000256" key="1">
    <source>
        <dbReference type="ARBA" id="ARBA00004325"/>
    </source>
</evidence>
<dbReference type="GO" id="GO:1902600">
    <property type="term" value="P:proton transmembrane transport"/>
    <property type="evidence" value="ECO:0007669"/>
    <property type="project" value="UniProtKB-KW"/>
</dbReference>
<sequence>MAFGDYPKEYKPDVHGPYDPARFYGKTDTPFGQVKINELGAWFGRRNKSPSAVMGTVSRGEC</sequence>
<evidence type="ECO:0000313" key="10">
    <source>
        <dbReference type="EMBL" id="KOB75169.1"/>
    </source>
</evidence>
<organism evidence="10 11">
    <name type="scientific">Operophtera brumata</name>
    <name type="common">Winter moth</name>
    <name type="synonym">Phalaena brumata</name>
    <dbReference type="NCBI Taxonomy" id="104452"/>
    <lineage>
        <taxon>Eukaryota</taxon>
        <taxon>Metazoa</taxon>
        <taxon>Ecdysozoa</taxon>
        <taxon>Arthropoda</taxon>
        <taxon>Hexapoda</taxon>
        <taxon>Insecta</taxon>
        <taxon>Pterygota</taxon>
        <taxon>Neoptera</taxon>
        <taxon>Endopterygota</taxon>
        <taxon>Lepidoptera</taxon>
        <taxon>Glossata</taxon>
        <taxon>Ditrysia</taxon>
        <taxon>Geometroidea</taxon>
        <taxon>Geometridae</taxon>
        <taxon>Larentiinae</taxon>
        <taxon>Operophtera</taxon>
    </lineage>
</organism>
<evidence type="ECO:0000256" key="5">
    <source>
        <dbReference type="ARBA" id="ARBA00022781"/>
    </source>
</evidence>
<comment type="subcellular location">
    <subcellularLocation>
        <location evidence="1">Mitochondrion membrane</location>
    </subcellularLocation>
</comment>
<evidence type="ECO:0000256" key="7">
    <source>
        <dbReference type="ARBA" id="ARBA00023128"/>
    </source>
</evidence>
<dbReference type="GO" id="GO:0031966">
    <property type="term" value="C:mitochondrial membrane"/>
    <property type="evidence" value="ECO:0007669"/>
    <property type="project" value="UniProtKB-SubCell"/>
</dbReference>
<evidence type="ECO:0000256" key="3">
    <source>
        <dbReference type="ARBA" id="ARBA00022448"/>
    </source>
</evidence>
<comment type="similarity">
    <text evidence="2">Belongs to the ATPase F chain family.</text>
</comment>
<evidence type="ECO:0000256" key="6">
    <source>
        <dbReference type="ARBA" id="ARBA00023065"/>
    </source>
</evidence>
<name>A0A0L7LIK2_OPEBR</name>
<dbReference type="GO" id="GO:0006754">
    <property type="term" value="P:ATP biosynthetic process"/>
    <property type="evidence" value="ECO:0007669"/>
    <property type="project" value="UniProtKB-KW"/>
</dbReference>